<name>A0A8H6UDU7_9EURO</name>
<proteinExistence type="predicted"/>
<dbReference type="Gene3D" id="1.25.40.20">
    <property type="entry name" value="Ankyrin repeat-containing domain"/>
    <property type="match status" value="1"/>
</dbReference>
<dbReference type="Pfam" id="PF00023">
    <property type="entry name" value="Ank"/>
    <property type="match status" value="2"/>
</dbReference>
<feature type="repeat" description="ANK" evidence="3">
    <location>
        <begin position="350"/>
        <end position="382"/>
    </location>
</feature>
<dbReference type="AlphaFoldDB" id="A0A8H6UDU7"/>
<gene>
    <name evidence="5" type="ORF">CNMCM5793_007432</name>
</gene>
<feature type="repeat" description="ANK" evidence="3">
    <location>
        <begin position="416"/>
        <end position="448"/>
    </location>
</feature>
<dbReference type="PROSITE" id="PS50297">
    <property type="entry name" value="ANK_REP_REGION"/>
    <property type="match status" value="6"/>
</dbReference>
<accession>A0A8H6UDU7</accession>
<feature type="repeat" description="ANK" evidence="3">
    <location>
        <begin position="284"/>
        <end position="316"/>
    </location>
</feature>
<organism evidence="5 6">
    <name type="scientific">Aspergillus hiratsukae</name>
    <dbReference type="NCBI Taxonomy" id="1194566"/>
    <lineage>
        <taxon>Eukaryota</taxon>
        <taxon>Fungi</taxon>
        <taxon>Dikarya</taxon>
        <taxon>Ascomycota</taxon>
        <taxon>Pezizomycotina</taxon>
        <taxon>Eurotiomycetes</taxon>
        <taxon>Eurotiomycetidae</taxon>
        <taxon>Eurotiales</taxon>
        <taxon>Aspergillaceae</taxon>
        <taxon>Aspergillus</taxon>
        <taxon>Aspergillus subgen. Fumigati</taxon>
    </lineage>
</organism>
<feature type="compositionally biased region" description="Basic and acidic residues" evidence="4">
    <location>
        <begin position="145"/>
        <end position="163"/>
    </location>
</feature>
<feature type="region of interest" description="Disordered" evidence="4">
    <location>
        <begin position="192"/>
        <end position="215"/>
    </location>
</feature>
<keyword evidence="6" id="KW-1185">Reference proteome</keyword>
<evidence type="ECO:0000256" key="1">
    <source>
        <dbReference type="ARBA" id="ARBA00022737"/>
    </source>
</evidence>
<dbReference type="PROSITE" id="PS50088">
    <property type="entry name" value="ANK_REPEAT"/>
    <property type="match status" value="6"/>
</dbReference>
<dbReference type="SMART" id="SM00248">
    <property type="entry name" value="ANK"/>
    <property type="match status" value="8"/>
</dbReference>
<dbReference type="PANTHER" id="PTHR24166:SF48">
    <property type="entry name" value="PROTEIN VAPYRIN"/>
    <property type="match status" value="1"/>
</dbReference>
<reference evidence="5" key="1">
    <citation type="submission" date="2020-06" db="EMBL/GenBank/DDBJ databases">
        <title>Draft genome sequences of strains closely related to Aspergillus parafelis and Aspergillus hiratsukae.</title>
        <authorList>
            <person name="Dos Santos R.A.C."/>
            <person name="Rivero-Menendez O."/>
            <person name="Steenwyk J.L."/>
            <person name="Mead M.E."/>
            <person name="Goldman G.H."/>
            <person name="Alastruey-Izquierdo A."/>
            <person name="Rokas A."/>
        </authorList>
    </citation>
    <scope>NUCLEOTIDE SEQUENCE</scope>
    <source>
        <strain evidence="5">CNM-CM5793</strain>
    </source>
</reference>
<feature type="compositionally biased region" description="Basic and acidic residues" evidence="4">
    <location>
        <begin position="206"/>
        <end position="215"/>
    </location>
</feature>
<dbReference type="PRINTS" id="PR01415">
    <property type="entry name" value="ANKYRIN"/>
</dbReference>
<evidence type="ECO:0000256" key="3">
    <source>
        <dbReference type="PROSITE-ProRule" id="PRU00023"/>
    </source>
</evidence>
<dbReference type="EMBL" id="JACBAD010002077">
    <property type="protein sequence ID" value="KAF7118056.1"/>
    <property type="molecule type" value="Genomic_DNA"/>
</dbReference>
<feature type="repeat" description="ANK" evidence="3">
    <location>
        <begin position="251"/>
        <end position="283"/>
    </location>
</feature>
<keyword evidence="2 3" id="KW-0040">ANK repeat</keyword>
<keyword evidence="1" id="KW-0677">Repeat</keyword>
<dbReference type="InterPro" id="IPR002110">
    <property type="entry name" value="Ankyrin_rpt"/>
</dbReference>
<evidence type="ECO:0000256" key="2">
    <source>
        <dbReference type="ARBA" id="ARBA00023043"/>
    </source>
</evidence>
<feature type="repeat" description="ANK" evidence="3">
    <location>
        <begin position="317"/>
        <end position="349"/>
    </location>
</feature>
<protein>
    <submittedName>
        <fullName evidence="5">Uncharacterized protein</fullName>
    </submittedName>
</protein>
<dbReference type="InterPro" id="IPR036770">
    <property type="entry name" value="Ankyrin_rpt-contain_sf"/>
</dbReference>
<sequence length="492" mass="55411">MLTMEPLAFNSQQLFFSIRTSFHVDDEPPLQAIIDESLESNIISRKCRRSLQQFPLKSFPLDPKRHIRDSYGTSHILTEQVELVINRDGSANTEQDWFLVSLADNLGPSDSFDVILGRKWKEKFESNRLKGFRVATTTYRDYSRERERAEAPSRLKSDTRFDSPTRTNDVSGLWGTPTHIPARRTRWTVVESGQARAMTPPVPEEGETRKGKEPIHRQRTALHDAARQGLDQLVRSILDEQENIDVNSLEKGYTPLHHAVQSGSESTAHLLLARGADPDIRDVLGRAPLHYAVGEESEPMVCLLLDKGANMTIQDQSGCIPLHYAVQQRSELIVCLLSDKGADVNTQNMDGWTPLHYAVREESEPMVCLLSDKGANMNIPDKTGRTPIHLAVQKEAQPMVCLLSEKGANVNTRDIDGRTPLHYAVHSQAVRMVKQLMGYGADPLRGDNNGITALHYAAMHRFDDYVTYITQHDSFSHHAEKHKPPIGPFIFL</sequence>
<dbReference type="InterPro" id="IPR050889">
    <property type="entry name" value="Dendritic_Spine_Reg/Scaffold"/>
</dbReference>
<feature type="region of interest" description="Disordered" evidence="4">
    <location>
        <begin position="145"/>
        <end position="177"/>
    </location>
</feature>
<evidence type="ECO:0000256" key="4">
    <source>
        <dbReference type="SAM" id="MobiDB-lite"/>
    </source>
</evidence>
<comment type="caution">
    <text evidence="5">The sequence shown here is derived from an EMBL/GenBank/DDBJ whole genome shotgun (WGS) entry which is preliminary data.</text>
</comment>
<dbReference type="Pfam" id="PF12796">
    <property type="entry name" value="Ank_2"/>
    <property type="match status" value="2"/>
</dbReference>
<dbReference type="Proteomes" id="UP000630445">
    <property type="component" value="Unassembled WGS sequence"/>
</dbReference>
<dbReference type="OrthoDB" id="366390at2759"/>
<dbReference type="PANTHER" id="PTHR24166">
    <property type="entry name" value="ROLLING PEBBLES, ISOFORM B"/>
    <property type="match status" value="1"/>
</dbReference>
<evidence type="ECO:0000313" key="5">
    <source>
        <dbReference type="EMBL" id="KAF7118056.1"/>
    </source>
</evidence>
<feature type="repeat" description="ANK" evidence="3">
    <location>
        <begin position="383"/>
        <end position="415"/>
    </location>
</feature>
<dbReference type="SUPFAM" id="SSF48403">
    <property type="entry name" value="Ankyrin repeat"/>
    <property type="match status" value="1"/>
</dbReference>
<evidence type="ECO:0000313" key="6">
    <source>
        <dbReference type="Proteomes" id="UP000630445"/>
    </source>
</evidence>